<dbReference type="Gene3D" id="3.10.105.10">
    <property type="entry name" value="Dipeptide-binding Protein, Domain 3"/>
    <property type="match status" value="1"/>
</dbReference>
<name>A0A2P7RVJ2_9HYPH</name>
<dbReference type="GO" id="GO:1904680">
    <property type="term" value="F:peptide transmembrane transporter activity"/>
    <property type="evidence" value="ECO:0007669"/>
    <property type="project" value="TreeGrafter"/>
</dbReference>
<comment type="caution">
    <text evidence="5">The sequence shown here is derived from an EMBL/GenBank/DDBJ whole genome shotgun (WGS) entry which is preliminary data.</text>
</comment>
<sequence length="560" mass="61763">MDAKRWARRIHSREAEPMNLVRTFIAGALTSLISAGLQSTASAETLVVCTPRSVQNLNAAQQWVTPSVDVMNAMHNRLVEIERGGTKLVPGLATSWEISEDGLIYTFHLRKGVKWHSNPLFTPTRDFNADDVIFTIDRYRDPNHFFHGVGVGSQYFDYTKIDKNIVEMKKVDDYTLQITLAKPTAVFLEQMASESVSIQSAQYGEAMKDAGTPDQVDLQPIGTGPFRFVAFQKEVMTRFAKFDDYWAIKEGDASRGALVDDLVVVVTPDPTVRLAQVKAGECNILIDPSAADVLDLVSTPVEGLALATVPGTSTGLLYCPLLPFSDADQRVPMGDMKVRQAFAHAIDKQAIIEAVFGGATGTVATSFVPPPIPGFVELEPYSRDVEKAKQLLAEAGYPDGFTIELWLAPLNRSYMPNSQRAAELVQADLAEVGVKVNIIAMDMAELRQKRRDAKYAYMAFSGLNMDYPHANAAVDGMFSCGGWSTVCDEEIERLYQAGKVELDKEKSADIYAHLQKRFREVLPVLPLANPIEFQVVSSNVQNYKIHTLGGQAFWGVSIKP</sequence>
<evidence type="ECO:0000256" key="3">
    <source>
        <dbReference type="ARBA" id="ARBA00022729"/>
    </source>
</evidence>
<dbReference type="Pfam" id="PF00496">
    <property type="entry name" value="SBP_bac_5"/>
    <property type="match status" value="1"/>
</dbReference>
<dbReference type="RefSeq" id="WP_106774881.1">
    <property type="nucleotide sequence ID" value="NZ_PXYK01000031.1"/>
</dbReference>
<dbReference type="InterPro" id="IPR023765">
    <property type="entry name" value="SBP_5_CS"/>
</dbReference>
<feature type="domain" description="Solute-binding protein family 5" evidence="4">
    <location>
        <begin position="87"/>
        <end position="484"/>
    </location>
</feature>
<dbReference type="GO" id="GO:0030288">
    <property type="term" value="C:outer membrane-bounded periplasmic space"/>
    <property type="evidence" value="ECO:0007669"/>
    <property type="project" value="UniProtKB-ARBA"/>
</dbReference>
<dbReference type="PROSITE" id="PS01040">
    <property type="entry name" value="SBP_BACTERIAL_5"/>
    <property type="match status" value="1"/>
</dbReference>
<dbReference type="PIRSF" id="PIRSF002741">
    <property type="entry name" value="MppA"/>
    <property type="match status" value="1"/>
</dbReference>
<dbReference type="PANTHER" id="PTHR30290">
    <property type="entry name" value="PERIPLASMIC BINDING COMPONENT OF ABC TRANSPORTER"/>
    <property type="match status" value="1"/>
</dbReference>
<dbReference type="InterPro" id="IPR000914">
    <property type="entry name" value="SBP_5_dom"/>
</dbReference>
<organism evidence="5 6">
    <name type="scientific">Kumtagia ephedrae</name>
    <dbReference type="NCBI Taxonomy" id="2116701"/>
    <lineage>
        <taxon>Bacteria</taxon>
        <taxon>Pseudomonadati</taxon>
        <taxon>Pseudomonadota</taxon>
        <taxon>Alphaproteobacteria</taxon>
        <taxon>Hyphomicrobiales</taxon>
        <taxon>Phyllobacteriaceae</taxon>
        <taxon>Kumtagia</taxon>
    </lineage>
</organism>
<evidence type="ECO:0000313" key="6">
    <source>
        <dbReference type="Proteomes" id="UP000241229"/>
    </source>
</evidence>
<dbReference type="SUPFAM" id="SSF53850">
    <property type="entry name" value="Periplasmic binding protein-like II"/>
    <property type="match status" value="1"/>
</dbReference>
<proteinExistence type="inferred from homology"/>
<dbReference type="Gene3D" id="3.40.190.10">
    <property type="entry name" value="Periplasmic binding protein-like II"/>
    <property type="match status" value="1"/>
</dbReference>
<dbReference type="Proteomes" id="UP000241229">
    <property type="component" value="Unassembled WGS sequence"/>
</dbReference>
<evidence type="ECO:0000313" key="5">
    <source>
        <dbReference type="EMBL" id="PSJ54192.1"/>
    </source>
</evidence>
<dbReference type="OrthoDB" id="9803988at2"/>
<dbReference type="Gene3D" id="3.90.76.10">
    <property type="entry name" value="Dipeptide-binding Protein, Domain 1"/>
    <property type="match status" value="1"/>
</dbReference>
<dbReference type="GO" id="GO:0015833">
    <property type="term" value="P:peptide transport"/>
    <property type="evidence" value="ECO:0007669"/>
    <property type="project" value="TreeGrafter"/>
</dbReference>
<dbReference type="EMBL" id="PXYK01000031">
    <property type="protein sequence ID" value="PSJ54192.1"/>
    <property type="molecule type" value="Genomic_DNA"/>
</dbReference>
<keyword evidence="6" id="KW-1185">Reference proteome</keyword>
<evidence type="ECO:0000256" key="1">
    <source>
        <dbReference type="ARBA" id="ARBA00004418"/>
    </source>
</evidence>
<dbReference type="AlphaFoldDB" id="A0A2P7RVJ2"/>
<gene>
    <name evidence="5" type="ORF">C7I84_24680</name>
</gene>
<dbReference type="GO" id="GO:0043190">
    <property type="term" value="C:ATP-binding cassette (ABC) transporter complex"/>
    <property type="evidence" value="ECO:0007669"/>
    <property type="project" value="InterPro"/>
</dbReference>
<dbReference type="InterPro" id="IPR039424">
    <property type="entry name" value="SBP_5"/>
</dbReference>
<reference evidence="5 6" key="1">
    <citation type="submission" date="2018-03" db="EMBL/GenBank/DDBJ databases">
        <title>The draft genome of Mesorhizobium sp. 6GN-30.</title>
        <authorList>
            <person name="Liu L."/>
            <person name="Li L."/>
            <person name="Wang T."/>
            <person name="Zhang X."/>
            <person name="Liang L."/>
        </authorList>
    </citation>
    <scope>NUCLEOTIDE SEQUENCE [LARGE SCALE GENOMIC DNA]</scope>
    <source>
        <strain evidence="5 6">6GN30</strain>
    </source>
</reference>
<accession>A0A2P7RVJ2</accession>
<comment type="subcellular location">
    <subcellularLocation>
        <location evidence="1">Periplasm</location>
    </subcellularLocation>
</comment>
<dbReference type="InterPro" id="IPR030678">
    <property type="entry name" value="Peptide/Ni-bd"/>
</dbReference>
<evidence type="ECO:0000259" key="4">
    <source>
        <dbReference type="Pfam" id="PF00496"/>
    </source>
</evidence>
<comment type="similarity">
    <text evidence="2">Belongs to the bacterial solute-binding protein 5 family.</text>
</comment>
<dbReference type="PANTHER" id="PTHR30290:SF38">
    <property type="entry name" value="D,D-DIPEPTIDE-BINDING PERIPLASMIC PROTEIN DDPA-RELATED"/>
    <property type="match status" value="1"/>
</dbReference>
<evidence type="ECO:0000256" key="2">
    <source>
        <dbReference type="ARBA" id="ARBA00005695"/>
    </source>
</evidence>
<protein>
    <submittedName>
        <fullName evidence="5">ABC transporter substrate-binding protein</fullName>
    </submittedName>
</protein>
<keyword evidence="3" id="KW-0732">Signal</keyword>